<dbReference type="Proteomes" id="UP000238274">
    <property type="component" value="Unassembled WGS sequence"/>
</dbReference>
<feature type="domain" description="Fatty acid synthase meander beta sheet" evidence="8">
    <location>
        <begin position="1181"/>
        <end position="1247"/>
    </location>
</feature>
<dbReference type="GO" id="GO:0004312">
    <property type="term" value="F:fatty acid synthase activity"/>
    <property type="evidence" value="ECO:0007669"/>
    <property type="project" value="InterPro"/>
</dbReference>
<gene>
    <name evidence="9" type="ORF">PSHT_13435</name>
</gene>
<evidence type="ECO:0000256" key="2">
    <source>
        <dbReference type="ARBA" id="ARBA00022801"/>
    </source>
</evidence>
<reference evidence="10" key="3">
    <citation type="journal article" date="2018" name="Mol. Plant Microbe Interact.">
        <title>Genome sequence resources for the wheat stripe rust pathogen (Puccinia striiformis f. sp. tritici) and the barley stripe rust pathogen (Puccinia striiformis f. sp. hordei).</title>
        <authorList>
            <person name="Xia C."/>
            <person name="Wang M."/>
            <person name="Yin C."/>
            <person name="Cornejo O.E."/>
            <person name="Hulbert S.H."/>
            <person name="Chen X."/>
        </authorList>
    </citation>
    <scope>NUCLEOTIDE SEQUENCE [LARGE SCALE GENOMIC DNA]</scope>
    <source>
        <strain evidence="10">93TX-2</strain>
    </source>
</reference>
<dbReference type="VEuPathDB" id="FungiDB:PSHT_13435"/>
<evidence type="ECO:0000259" key="8">
    <source>
        <dbReference type="Pfam" id="PF17951"/>
    </source>
</evidence>
<dbReference type="FunFam" id="1.20.930.70:FF:000001">
    <property type="entry name" value="Fatty acid synthase beta subunit dehydratase"/>
    <property type="match status" value="1"/>
</dbReference>
<protein>
    <submittedName>
        <fullName evidence="9">Uncharacterized protein</fullName>
    </submittedName>
</protein>
<evidence type="ECO:0000313" key="9">
    <source>
        <dbReference type="EMBL" id="POV99570.1"/>
    </source>
</evidence>
<dbReference type="Pfam" id="PF16073">
    <property type="entry name" value="SAT"/>
    <property type="match status" value="1"/>
</dbReference>
<organism evidence="9 10">
    <name type="scientific">Puccinia striiformis</name>
    <dbReference type="NCBI Taxonomy" id="27350"/>
    <lineage>
        <taxon>Eukaryota</taxon>
        <taxon>Fungi</taxon>
        <taxon>Dikarya</taxon>
        <taxon>Basidiomycota</taxon>
        <taxon>Pucciniomycotina</taxon>
        <taxon>Pucciniomycetes</taxon>
        <taxon>Pucciniales</taxon>
        <taxon>Pucciniaceae</taxon>
        <taxon>Puccinia</taxon>
    </lineage>
</organism>
<dbReference type="Pfam" id="PF17828">
    <property type="entry name" value="FAS_N"/>
    <property type="match status" value="1"/>
</dbReference>
<dbReference type="VEuPathDB" id="FungiDB:PSTT_10594"/>
<dbReference type="GO" id="GO:0016787">
    <property type="term" value="F:hydrolase activity"/>
    <property type="evidence" value="ECO:0007669"/>
    <property type="project" value="UniProtKB-KW"/>
</dbReference>
<keyword evidence="10" id="KW-1185">Reference proteome</keyword>
<dbReference type="SUPFAM" id="SSF51412">
    <property type="entry name" value="Inosine monophosphate dehydrogenase (IMPDH)"/>
    <property type="match status" value="1"/>
</dbReference>
<feature type="domain" description="Fatty acid synthase beta subunit AflB /Fas1-like central" evidence="5">
    <location>
        <begin position="757"/>
        <end position="1108"/>
    </location>
</feature>
<feature type="domain" description="Fatty acid synthase subunit beta N-terminal" evidence="7">
    <location>
        <begin position="3"/>
        <end position="142"/>
    </location>
</feature>
<dbReference type="GO" id="GO:0005835">
    <property type="term" value="C:fatty acid synthase complex"/>
    <property type="evidence" value="ECO:0007669"/>
    <property type="project" value="InterPro"/>
</dbReference>
<dbReference type="Pfam" id="PF17951">
    <property type="entry name" value="FAS_meander"/>
    <property type="match status" value="1"/>
</dbReference>
<evidence type="ECO:0000259" key="7">
    <source>
        <dbReference type="Pfam" id="PF17828"/>
    </source>
</evidence>
<dbReference type="InterPro" id="IPR013565">
    <property type="entry name" value="Fas1/AflB-like_central"/>
</dbReference>
<evidence type="ECO:0000256" key="3">
    <source>
        <dbReference type="ARBA" id="ARBA00022857"/>
    </source>
</evidence>
<accession>A0A2S4UQN8</accession>
<comment type="caution">
    <text evidence="9">The sequence shown here is derived from an EMBL/GenBank/DDBJ whole genome shotgun (WGS) entry which is preliminary data.</text>
</comment>
<dbReference type="Gene3D" id="3.30.1120.100">
    <property type="match status" value="1"/>
</dbReference>
<dbReference type="SUPFAM" id="SSF52151">
    <property type="entry name" value="FabD/lysophospholipase-like"/>
    <property type="match status" value="1"/>
</dbReference>
<dbReference type="Gene3D" id="3.20.20.70">
    <property type="entry name" value="Aldolase class I"/>
    <property type="match status" value="1"/>
</dbReference>
<keyword evidence="2" id="KW-0378">Hydrolase</keyword>
<dbReference type="PANTHER" id="PTHR10982">
    <property type="entry name" value="MALONYL COA-ACYL CARRIER PROTEIN TRANSACYLASE"/>
    <property type="match status" value="1"/>
</dbReference>
<reference evidence="10" key="2">
    <citation type="journal article" date="2018" name="BMC Genomics">
        <title>Genomic insights into host adaptation between the wheat stripe rust pathogen (Puccinia striiformis f. sp. tritici) and the barley stripe rust pathogen (Puccinia striiformis f. sp. hordei).</title>
        <authorList>
            <person name="Xia C."/>
            <person name="Wang M."/>
            <person name="Yin C."/>
            <person name="Cornejo O.E."/>
            <person name="Hulbert S.H."/>
            <person name="Chen X."/>
        </authorList>
    </citation>
    <scope>NUCLEOTIDE SEQUENCE [LARGE SCALE GENOMIC DNA]</scope>
    <source>
        <strain evidence="10">93TX-2</strain>
    </source>
</reference>
<dbReference type="InterPro" id="IPR013785">
    <property type="entry name" value="Aldolase_TIM"/>
</dbReference>
<dbReference type="FunFam" id="3.20.20.70:FF:000078">
    <property type="entry name" value="Fatty acid synthase beta subunit dehydratase"/>
    <property type="match status" value="1"/>
</dbReference>
<dbReference type="GO" id="GO:0006633">
    <property type="term" value="P:fatty acid biosynthetic process"/>
    <property type="evidence" value="ECO:0007669"/>
    <property type="project" value="InterPro"/>
</dbReference>
<dbReference type="EMBL" id="PKSM01000270">
    <property type="protein sequence ID" value="POV99570.1"/>
    <property type="molecule type" value="Genomic_DNA"/>
</dbReference>
<dbReference type="Gene3D" id="1.20.930.70">
    <property type="match status" value="1"/>
</dbReference>
<dbReference type="PRINTS" id="PR01483">
    <property type="entry name" value="FASYNTHASE"/>
</dbReference>
<keyword evidence="3" id="KW-0521">NADP</keyword>
<keyword evidence="1" id="KW-0808">Transferase</keyword>
<evidence type="ECO:0000256" key="1">
    <source>
        <dbReference type="ARBA" id="ARBA00022679"/>
    </source>
</evidence>
<dbReference type="Gene3D" id="3.40.366.10">
    <property type="entry name" value="Malonyl-Coenzyme A Acyl Carrier Protein, domain 2"/>
    <property type="match status" value="2"/>
</dbReference>
<evidence type="ECO:0000259" key="5">
    <source>
        <dbReference type="Pfam" id="PF08354"/>
    </source>
</evidence>
<name>A0A2S4UQN8_9BASI</name>
<dbReference type="InterPro" id="IPR016035">
    <property type="entry name" value="Acyl_Trfase/lysoPLipase"/>
</dbReference>
<dbReference type="GO" id="GO:0004318">
    <property type="term" value="F:enoyl-[acyl-carrier-protein] reductase (NADH) activity"/>
    <property type="evidence" value="ECO:0007669"/>
    <property type="project" value="InterPro"/>
</dbReference>
<dbReference type="InterPro" id="IPR003965">
    <property type="entry name" value="Fatty_acid_synthase"/>
</dbReference>
<dbReference type="Gene3D" id="1.20.1050.120">
    <property type="match status" value="1"/>
</dbReference>
<sequence length="1265" mass="140087">MTTRPFVISHLRSGARVSFPVPSTESILSQAEISREEFLRWLDQQPSDSPLALLNTQSVGERSGEQEQEEEDQEEAHYLEFLTINNKNGDGVVDLIQVTLKYFHQEVLKNQSIDVHSAAFDQTSSDEARRLVIRAYYLARHSIPDFPAPPVGKLWKSDEPQKKLVGVFGGQGVNETYWQELVNLYSLYPAILLPFLEAVDHHLQSLCSTDHAQASSLYKHHGIQILKVMVKSTNHQTPNGLSSELCDLTTTDWTSPNSPLHHTGRRPRPYAQPNLISTQGGVTGHSQGVVVAALIAGELSASKDNWDEFNKSSLHAISVLFQIGYQGSKAFPQTSLPPKLTSITAENEGVPTPMLAVTGLSLDHLQKSIDSISDHLAEDHPDQQLPDAQVSLFNGSKAFVVTGHPKTLVGLVSALRKSKAEPGLDQSKIPFSRRLPVFSMRFLPIGVPYHSHHLEGCTSKMMSSIEEGGIGEEEQAWWESHKATLICPVFNTETGQDLRNEKNGFLKTLADQIFTSPIKWTSACAFPEDTTHIIDFGLGTLSGIGSLVARNIEGKGHRMVFVGLPASGLGNKMMNEVYDSINIIREQRWSEKYKIRLVKTKDGRLQIDTPFSRLLSKPPLMVAGMTLALFPLISMPLVLHKTSVMNAGYHIELAGGGHYNAKALRSKITAIRAKLQKPGLGFTLNALYINPKAMGMRKEGLPMEGFVVAAGIPSTEKAKEIIAGLREAGIKHVSFKPGSVDGIRQVINIAAANPDFPVICQWTGGRAGGHHSCEDFHQPILATYASIRNHSNLILVVGSGFGSAEDVYPYLTGQWSRDRFDVEMMPFDGVLFASRMMVAKEAATSQSVKELIVKAAGVPDEKWEGTYDRETGGIITVTSELGEPIHKIATRGIKLWKEFDETVFALPREKRAAWLETHKDYVIKRLNADFQKPWFAEKDGQPAELGDMTYQETVNRLVKLMYVTHQKRWIDPTLRNLVGDWLRRIEERLSVVNGPAKISEIQSYSELDDPFPKLETFFARYPEASTQILASEDIAYFLALSQRPGQKPVPFIPVLDAQFGIWFKKDSLWQAEDIDAVVDQDPQRVAILQGPVAVMHSKSTEETAGEILGGIESGIVSRLLADEYEGDSSLVPSQDYMCREGVKIEGEEKERMLEGARIKYRVSPSSDRADQMVHVYDIDGHLPPPSQWIACLAGTPVGWLSALLRSISIVQGLDYVDNSIARVLAPKHHQRVMVLTDKIGTPINVKVFGGLPSLAHRDLPIPIKA</sequence>
<evidence type="ECO:0000259" key="6">
    <source>
        <dbReference type="Pfam" id="PF16073"/>
    </source>
</evidence>
<dbReference type="Gene3D" id="6.20.240.10">
    <property type="match status" value="1"/>
</dbReference>
<dbReference type="InterPro" id="IPR050830">
    <property type="entry name" value="Fungal_FAS"/>
</dbReference>
<dbReference type="InterPro" id="IPR001227">
    <property type="entry name" value="Ac_transferase_dom_sf"/>
</dbReference>
<feature type="domain" description="Starter acyltransferase (SAT)" evidence="6">
    <location>
        <begin position="167"/>
        <end position="433"/>
    </location>
</feature>
<keyword evidence="4" id="KW-0560">Oxidoreductase</keyword>
<dbReference type="AlphaFoldDB" id="A0A2S4UQN8"/>
<dbReference type="InterPro" id="IPR040883">
    <property type="entry name" value="FAS_meander"/>
</dbReference>
<dbReference type="GO" id="GO:0019171">
    <property type="term" value="F:(3R)-hydroxyacyl-[acyl-carrier-protein] dehydratase activity"/>
    <property type="evidence" value="ECO:0007669"/>
    <property type="project" value="InterPro"/>
</dbReference>
<dbReference type="InterPro" id="IPR041099">
    <property type="entry name" value="FAS1_N"/>
</dbReference>
<evidence type="ECO:0000313" key="10">
    <source>
        <dbReference type="Proteomes" id="UP000238274"/>
    </source>
</evidence>
<proteinExistence type="predicted"/>
<dbReference type="PANTHER" id="PTHR10982:SF21">
    <property type="entry name" value="FATTY ACID SYNTHASE SUBUNIT BETA"/>
    <property type="match status" value="1"/>
</dbReference>
<reference evidence="9 10" key="1">
    <citation type="submission" date="2017-12" db="EMBL/GenBank/DDBJ databases">
        <title>Gene loss provides genomic basis for host adaptation in cereal stripe rust fungi.</title>
        <authorList>
            <person name="Xia C."/>
        </authorList>
    </citation>
    <scope>NUCLEOTIDE SEQUENCE [LARGE SCALE GENOMIC DNA]</scope>
    <source>
        <strain evidence="9 10">93TX-2</strain>
    </source>
</reference>
<dbReference type="OrthoDB" id="4251012at2759"/>
<dbReference type="Pfam" id="PF08354">
    <property type="entry name" value="Fas1-AflB-like_hel"/>
    <property type="match status" value="1"/>
</dbReference>
<evidence type="ECO:0000256" key="4">
    <source>
        <dbReference type="ARBA" id="ARBA00023002"/>
    </source>
</evidence>
<dbReference type="InterPro" id="IPR032088">
    <property type="entry name" value="SAT"/>
</dbReference>